<dbReference type="PANTHER" id="PTHR24177:SF365">
    <property type="entry name" value="ANKYRIN REPEAT-CONTAINING PROTEIN NPR4-LIKE ISOFORM X1"/>
    <property type="match status" value="1"/>
</dbReference>
<accession>A0A834T5Z9</accession>
<feature type="transmembrane region" description="Helical" evidence="2">
    <location>
        <begin position="500"/>
        <end position="529"/>
    </location>
</feature>
<evidence type="ECO:0000256" key="2">
    <source>
        <dbReference type="SAM" id="Phobius"/>
    </source>
</evidence>
<protein>
    <submittedName>
        <fullName evidence="4">Ankyrin repeat-containing protein</fullName>
    </submittedName>
</protein>
<organism evidence="4 5">
    <name type="scientific">Senna tora</name>
    <dbReference type="NCBI Taxonomy" id="362788"/>
    <lineage>
        <taxon>Eukaryota</taxon>
        <taxon>Viridiplantae</taxon>
        <taxon>Streptophyta</taxon>
        <taxon>Embryophyta</taxon>
        <taxon>Tracheophyta</taxon>
        <taxon>Spermatophyta</taxon>
        <taxon>Magnoliopsida</taxon>
        <taxon>eudicotyledons</taxon>
        <taxon>Gunneridae</taxon>
        <taxon>Pentapetalae</taxon>
        <taxon>rosids</taxon>
        <taxon>fabids</taxon>
        <taxon>Fabales</taxon>
        <taxon>Fabaceae</taxon>
        <taxon>Caesalpinioideae</taxon>
        <taxon>Cassia clade</taxon>
        <taxon>Senna</taxon>
    </lineage>
</organism>
<dbReference type="PANTHER" id="PTHR24177">
    <property type="entry name" value="CASKIN"/>
    <property type="match status" value="1"/>
</dbReference>
<name>A0A834T5Z9_9FABA</name>
<keyword evidence="2" id="KW-0472">Membrane</keyword>
<keyword evidence="5" id="KW-1185">Reference proteome</keyword>
<dbReference type="SMART" id="SM00248">
    <property type="entry name" value="ANK"/>
    <property type="match status" value="3"/>
</dbReference>
<feature type="transmembrane region" description="Helical" evidence="2">
    <location>
        <begin position="462"/>
        <end position="480"/>
    </location>
</feature>
<dbReference type="AlphaFoldDB" id="A0A834T5Z9"/>
<keyword evidence="2" id="KW-1133">Transmembrane helix</keyword>
<dbReference type="OrthoDB" id="1921232at2759"/>
<dbReference type="InterPro" id="IPR026961">
    <property type="entry name" value="PGG_dom"/>
</dbReference>
<evidence type="ECO:0000256" key="1">
    <source>
        <dbReference type="ARBA" id="ARBA00004413"/>
    </source>
</evidence>
<feature type="domain" description="PGG" evidence="3">
    <location>
        <begin position="452"/>
        <end position="565"/>
    </location>
</feature>
<dbReference type="SUPFAM" id="SSF48403">
    <property type="entry name" value="Ankyrin repeat"/>
    <property type="match status" value="1"/>
</dbReference>
<dbReference type="InterPro" id="IPR036770">
    <property type="entry name" value="Ankyrin_rpt-contain_sf"/>
</dbReference>
<dbReference type="Proteomes" id="UP000634136">
    <property type="component" value="Unassembled WGS sequence"/>
</dbReference>
<comment type="caution">
    <text evidence="4">The sequence shown here is derived from an EMBL/GenBank/DDBJ whole genome shotgun (WGS) entry which is preliminary data.</text>
</comment>
<dbReference type="InterPro" id="IPR002110">
    <property type="entry name" value="Ankyrin_rpt"/>
</dbReference>
<evidence type="ECO:0000313" key="4">
    <source>
        <dbReference type="EMBL" id="KAF7815907.1"/>
    </source>
</evidence>
<dbReference type="Gene3D" id="1.25.40.20">
    <property type="entry name" value="Ankyrin repeat-containing domain"/>
    <property type="match status" value="1"/>
</dbReference>
<sequence length="616" mass="68076">MAFPDSSHVISLNDVTAAATEFARGFNHNYYQPLHLAILKGDWKTARAFFDHDPSALTAKVTPIARTALHVAAIGGQWQLVEKLVQQMPTGELAAIDLMGCTALHYVALGGNAAAAKALVTKNPSLTQVTDFVGFTPLLYAITSSRCKELVWYLALTTTDERPSCPFSGPSSRHLVALLTATGFHDITLFLLQRYPNLATIADSNGSIIFNVLSKMPSSFQSGSNLGFFGSLIYRFVPVELDHLQPSKPGGDLEDPYGKSSKHKKFTHAVPRIKLVRETKLRHESAVRLVEYVCSQALTLNDSQFWQSFISADILYSSISCGMVEMLRICFQFFPDLVWTKIPNEGYVLQVAIKSRQEKIFSLLCKMPIGKILVLVVDDSQNTTSHLAARLTTSPQLASISGAAFQMQKELQWFKEVEKLDHPLHKEVKTQEGKTPWQLFRDEHKSLLEQGEKWMKDTSNSCMLVATLIATVVFAAAFTVPGGNNQDKGIPIFLPDNAFIVFAVSDALALFSSITSLLMFLSILTACYAEEDFLQALPKKLIVGLASLFFAIATTMIAFGAGLSLVLRERLKWVSIPITLLASFPIALFAVLQFPLFLQMIRSTYGPGICHPQKLW</sequence>
<gene>
    <name evidence="4" type="ORF">G2W53_029876</name>
</gene>
<comment type="subcellular location">
    <subcellularLocation>
        <location evidence="1">Cell membrane</location>
        <topology evidence="1">Peripheral membrane protein</topology>
        <orientation evidence="1">Cytoplasmic side</orientation>
    </subcellularLocation>
</comment>
<keyword evidence="2" id="KW-0812">Transmembrane</keyword>
<evidence type="ECO:0000259" key="3">
    <source>
        <dbReference type="Pfam" id="PF13962"/>
    </source>
</evidence>
<dbReference type="Pfam" id="PF13962">
    <property type="entry name" value="PGG"/>
    <property type="match status" value="1"/>
</dbReference>
<dbReference type="Pfam" id="PF12796">
    <property type="entry name" value="Ank_2"/>
    <property type="match status" value="1"/>
</dbReference>
<feature type="transmembrane region" description="Helical" evidence="2">
    <location>
        <begin position="573"/>
        <end position="598"/>
    </location>
</feature>
<dbReference type="EMBL" id="JAAIUW010000009">
    <property type="protein sequence ID" value="KAF7815907.1"/>
    <property type="molecule type" value="Genomic_DNA"/>
</dbReference>
<proteinExistence type="predicted"/>
<reference evidence="4" key="1">
    <citation type="submission" date="2020-09" db="EMBL/GenBank/DDBJ databases">
        <title>Genome-Enabled Discovery of Anthraquinone Biosynthesis in Senna tora.</title>
        <authorList>
            <person name="Kang S.-H."/>
            <person name="Pandey R.P."/>
            <person name="Lee C.-M."/>
            <person name="Sim J.-S."/>
            <person name="Jeong J.-T."/>
            <person name="Choi B.-S."/>
            <person name="Jung M."/>
            <person name="Ginzburg D."/>
            <person name="Zhao K."/>
            <person name="Won S.Y."/>
            <person name="Oh T.-J."/>
            <person name="Yu Y."/>
            <person name="Kim N.-H."/>
            <person name="Lee O.R."/>
            <person name="Lee T.-H."/>
            <person name="Bashyal P."/>
            <person name="Kim T.-S."/>
            <person name="Lee W.-H."/>
            <person name="Kawkins C."/>
            <person name="Kim C.-K."/>
            <person name="Kim J.S."/>
            <person name="Ahn B.O."/>
            <person name="Rhee S.Y."/>
            <person name="Sohng J.K."/>
        </authorList>
    </citation>
    <scope>NUCLEOTIDE SEQUENCE</scope>
    <source>
        <tissue evidence="4">Leaf</tissue>
    </source>
</reference>
<feature type="transmembrane region" description="Helical" evidence="2">
    <location>
        <begin position="541"/>
        <end position="567"/>
    </location>
</feature>
<dbReference type="GO" id="GO:0005886">
    <property type="term" value="C:plasma membrane"/>
    <property type="evidence" value="ECO:0007669"/>
    <property type="project" value="UniProtKB-SubCell"/>
</dbReference>
<evidence type="ECO:0000313" key="5">
    <source>
        <dbReference type="Proteomes" id="UP000634136"/>
    </source>
</evidence>